<dbReference type="InParanoid" id="F9X999"/>
<feature type="compositionally biased region" description="Polar residues" evidence="1">
    <location>
        <begin position="138"/>
        <end position="156"/>
    </location>
</feature>
<dbReference type="HOGENOM" id="CLU_866558_0_0_1"/>
<dbReference type="eggNOG" id="ENOG502R8X2">
    <property type="taxonomic scope" value="Eukaryota"/>
</dbReference>
<dbReference type="Proteomes" id="UP000008062">
    <property type="component" value="Chromosome 4"/>
</dbReference>
<proteinExistence type="predicted"/>
<reference evidence="2 3" key="1">
    <citation type="journal article" date="2011" name="PLoS Genet.">
        <title>Finished genome of the fungal wheat pathogen Mycosphaerella graminicola reveals dispensome structure, chromosome plasticity, and stealth pathogenesis.</title>
        <authorList>
            <person name="Goodwin S.B."/>
            <person name="Ben M'barek S."/>
            <person name="Dhillon B."/>
            <person name="Wittenberg A.H.J."/>
            <person name="Crane C.F."/>
            <person name="Hane J.K."/>
            <person name="Foster A.J."/>
            <person name="Van der Lee T.A.J."/>
            <person name="Grimwood J."/>
            <person name="Aerts A."/>
            <person name="Antoniw J."/>
            <person name="Bailey A."/>
            <person name="Bluhm B."/>
            <person name="Bowler J."/>
            <person name="Bristow J."/>
            <person name="van der Burgt A."/>
            <person name="Canto-Canche B."/>
            <person name="Churchill A.C.L."/>
            <person name="Conde-Ferraez L."/>
            <person name="Cools H.J."/>
            <person name="Coutinho P.M."/>
            <person name="Csukai M."/>
            <person name="Dehal P."/>
            <person name="De Wit P."/>
            <person name="Donzelli B."/>
            <person name="van de Geest H.C."/>
            <person name="van Ham R.C.H.J."/>
            <person name="Hammond-Kosack K.E."/>
            <person name="Henrissat B."/>
            <person name="Kilian A."/>
            <person name="Kobayashi A.K."/>
            <person name="Koopmann E."/>
            <person name="Kourmpetis Y."/>
            <person name="Kuzniar A."/>
            <person name="Lindquist E."/>
            <person name="Lombard V."/>
            <person name="Maliepaard C."/>
            <person name="Martins N."/>
            <person name="Mehrabi R."/>
            <person name="Nap J.P.H."/>
            <person name="Ponomarenko A."/>
            <person name="Rudd J.J."/>
            <person name="Salamov A."/>
            <person name="Schmutz J."/>
            <person name="Schouten H.J."/>
            <person name="Shapiro H."/>
            <person name="Stergiopoulos I."/>
            <person name="Torriani S.F.F."/>
            <person name="Tu H."/>
            <person name="de Vries R.P."/>
            <person name="Waalwijk C."/>
            <person name="Ware S.B."/>
            <person name="Wiebenga A."/>
            <person name="Zwiers L.-H."/>
            <person name="Oliver R.P."/>
            <person name="Grigoriev I.V."/>
            <person name="Kema G.H.J."/>
        </authorList>
    </citation>
    <scope>NUCLEOTIDE SEQUENCE [LARGE SCALE GENOMIC DNA]</scope>
    <source>
        <strain evidence="3">CBS 115943 / IPO323</strain>
    </source>
</reference>
<dbReference type="GeneID" id="13399725"/>
<feature type="compositionally biased region" description="Basic and acidic residues" evidence="1">
    <location>
        <begin position="122"/>
        <end position="136"/>
    </location>
</feature>
<feature type="region of interest" description="Disordered" evidence="1">
    <location>
        <begin position="52"/>
        <end position="162"/>
    </location>
</feature>
<protein>
    <submittedName>
        <fullName evidence="2">Uncharacterized protein</fullName>
    </submittedName>
</protein>
<organism evidence="2 3">
    <name type="scientific">Zymoseptoria tritici (strain CBS 115943 / IPO323)</name>
    <name type="common">Speckled leaf blotch fungus</name>
    <name type="synonym">Septoria tritici</name>
    <dbReference type="NCBI Taxonomy" id="336722"/>
    <lineage>
        <taxon>Eukaryota</taxon>
        <taxon>Fungi</taxon>
        <taxon>Dikarya</taxon>
        <taxon>Ascomycota</taxon>
        <taxon>Pezizomycotina</taxon>
        <taxon>Dothideomycetes</taxon>
        <taxon>Dothideomycetidae</taxon>
        <taxon>Mycosphaerellales</taxon>
        <taxon>Mycosphaerellaceae</taxon>
        <taxon>Zymoseptoria</taxon>
    </lineage>
</organism>
<dbReference type="KEGG" id="ztr:MYCGRDRAFT_92897"/>
<dbReference type="RefSeq" id="XP_003853208.1">
    <property type="nucleotide sequence ID" value="XM_003853160.1"/>
</dbReference>
<sequence>MLRVVQSIINTCTCMLHDDLSFDANVAPFASERREASALTSQQPTCAFHLHDTTSIDSHGGPRFAPLTSTSAPALRRSKRIKNAIQSSNASSGAVKRKRKRPSSADAVSRPGAKSAKTNSKSRRDDLPNQSQEKKARNTASDETSEAASQNPSSIASVPDGEQPFRLFDLPDELWVKIGQMATEDLPAIGEFLPDRHPNRRHELSKLFSKLKTPAILQTCSALRKELRLHYYGSNKIRVTIDELSAVGVLRPYLQAIGLSARRLLDGFTMIGRVDWDADAVLEPPHDLPASWGVELVLSLVSRDPCEGCEADHVDWKITFQ</sequence>
<evidence type="ECO:0000313" key="2">
    <source>
        <dbReference type="EMBL" id="EGP88184.1"/>
    </source>
</evidence>
<keyword evidence="3" id="KW-1185">Reference proteome</keyword>
<accession>F9X999</accession>
<dbReference type="EMBL" id="CM001199">
    <property type="protein sequence ID" value="EGP88184.1"/>
    <property type="molecule type" value="Genomic_DNA"/>
</dbReference>
<dbReference type="AlphaFoldDB" id="F9X999"/>
<name>F9X999_ZYMTI</name>
<evidence type="ECO:0000313" key="3">
    <source>
        <dbReference type="Proteomes" id="UP000008062"/>
    </source>
</evidence>
<evidence type="ECO:0000256" key="1">
    <source>
        <dbReference type="SAM" id="MobiDB-lite"/>
    </source>
</evidence>
<gene>
    <name evidence="2" type="ORF">MYCGRDRAFT_92897</name>
</gene>
<dbReference type="OrthoDB" id="3646601at2759"/>